<name>A0A084ZWX5_9ENTR</name>
<protein>
    <submittedName>
        <fullName evidence="1">BigA family surface-exposed virulence protein</fullName>
    </submittedName>
</protein>
<reference evidence="2" key="1">
    <citation type="submission" date="2014-05" db="EMBL/GenBank/DDBJ databases">
        <title>ATOL: Assembling a taxonomically balanced genome-scale reconstruction of the evolutionary history of the Enterobacteriaceae.</title>
        <authorList>
            <person name="Plunkett G. III"/>
            <person name="Neeno-Eckwall E.C."/>
            <person name="Glasner J.D."/>
            <person name="Perna N.T."/>
        </authorList>
    </citation>
    <scope>NUCLEOTIDE SEQUENCE [LARGE SCALE GENOMIC DNA]</scope>
    <source>
        <strain evidence="2">ATCC 49490</strain>
    </source>
</reference>
<dbReference type="eggNOG" id="COG3210">
    <property type="taxonomic scope" value="Bacteria"/>
</dbReference>
<dbReference type="AlphaFoldDB" id="A0A084ZWX5"/>
<accession>A0A084ZWX5</accession>
<dbReference type="EMBL" id="JMTB01000104">
    <property type="protein sequence ID" value="KFC01970.1"/>
    <property type="molecule type" value="Genomic_DNA"/>
</dbReference>
<comment type="caution">
    <text evidence="1">The sequence shown here is derived from an EMBL/GenBank/DDBJ whole genome shotgun (WGS) entry which is preliminary data.</text>
</comment>
<dbReference type="Proteomes" id="UP000028630">
    <property type="component" value="Unassembled WGS sequence"/>
</dbReference>
<feature type="non-terminal residue" evidence="1">
    <location>
        <position position="551"/>
    </location>
</feature>
<dbReference type="RefSeq" id="WP_038159885.1">
    <property type="nucleotide sequence ID" value="NZ_JMTB01000104.1"/>
</dbReference>
<organism evidence="1 2">
    <name type="scientific">Trabulsiella guamensis ATCC 49490</name>
    <dbReference type="NCBI Taxonomy" id="1005994"/>
    <lineage>
        <taxon>Bacteria</taxon>
        <taxon>Pseudomonadati</taxon>
        <taxon>Pseudomonadota</taxon>
        <taxon>Gammaproteobacteria</taxon>
        <taxon>Enterobacterales</taxon>
        <taxon>Enterobacteriaceae</taxon>
        <taxon>Trabulsiella</taxon>
    </lineage>
</organism>
<feature type="non-terminal residue" evidence="1">
    <location>
        <position position="1"/>
    </location>
</feature>
<evidence type="ECO:0000313" key="1">
    <source>
        <dbReference type="EMBL" id="KFC01970.1"/>
    </source>
</evidence>
<proteinExistence type="predicted"/>
<gene>
    <name evidence="1" type="primary">bigA1</name>
    <name evidence="1" type="ORF">GTGU_03517</name>
</gene>
<keyword evidence="2" id="KW-1185">Reference proteome</keyword>
<sequence>DNTVNTLDGDITAADGATGVVVTGDDTRTTINGDVYASGGATGLTVSGNAASVTNQGSITAVDSGSTGVAIDGNTASFTNTGTIDSSLNGTGVSITGNSASVTLDGTVNVHAEKDADGVYQGATGVSVAGNDGTTEITGNVNVSGGMQADDINPKASSTLTGAQITGNNNTLTIDGSVNLSQDNQLANVDSYSYGLSVEGSGNNVFINSGVNIDSTRVSTGYDDNLPYAAYGIAVSGDNTVQVSGNSSVKVSDASAANAGLAVVTNGGKLILDSGSVLDVSYVTNNTGAIMSGAIIQASGSGSTAENKGVITTGLSTLMRASDNGTVINEGTITASDFNDTASTVTRAAILRADDAGSRAINETGGVITISSPDKPIANTSNPDYPIVWHYNTAYALLASNYGIVENDAGATINLNGAGLYGVAAAKGTATNAGTINVDGFIPTLDEDGNITAKTFYSASYLPDMSAGVIVGSTDAGNGDATGLNTGTINVNNEGFGMLALNGGTVTNQGTINLTADEGVEKSADNQLIGMGVINGGTAINDESGVININA</sequence>
<evidence type="ECO:0000313" key="2">
    <source>
        <dbReference type="Proteomes" id="UP000028630"/>
    </source>
</evidence>